<dbReference type="PANTHER" id="PTHR48111">
    <property type="entry name" value="REGULATOR OF RPOS"/>
    <property type="match status" value="1"/>
</dbReference>
<dbReference type="InterPro" id="IPR029016">
    <property type="entry name" value="GAF-like_dom_sf"/>
</dbReference>
<keyword evidence="3" id="KW-0418">Kinase</keyword>
<dbReference type="EMBL" id="LGKO01000005">
    <property type="protein sequence ID" value="KPL82448.1"/>
    <property type="molecule type" value="Genomic_DNA"/>
</dbReference>
<dbReference type="PANTHER" id="PTHR48111:SF1">
    <property type="entry name" value="TWO-COMPONENT RESPONSE REGULATOR ORR33"/>
    <property type="match status" value="1"/>
</dbReference>
<dbReference type="RefSeq" id="WP_054521939.1">
    <property type="nucleotide sequence ID" value="NZ_LGKO01000005.1"/>
</dbReference>
<dbReference type="CDD" id="cd00156">
    <property type="entry name" value="REC"/>
    <property type="match status" value="1"/>
</dbReference>
<evidence type="ECO:0000313" key="11">
    <source>
        <dbReference type="EMBL" id="KPL82448.1"/>
    </source>
</evidence>
<dbReference type="Gene3D" id="3.40.50.2300">
    <property type="match status" value="1"/>
</dbReference>
<dbReference type="SMART" id="SM00065">
    <property type="entry name" value="GAF"/>
    <property type="match status" value="1"/>
</dbReference>
<evidence type="ECO:0000256" key="4">
    <source>
        <dbReference type="ARBA" id="ARBA00023012"/>
    </source>
</evidence>
<gene>
    <name evidence="11" type="ORF">SE15_09845</name>
</gene>
<dbReference type="SMART" id="SM00448">
    <property type="entry name" value="REC"/>
    <property type="match status" value="1"/>
</dbReference>
<dbReference type="GO" id="GO:0006355">
    <property type="term" value="P:regulation of DNA-templated transcription"/>
    <property type="evidence" value="ECO:0007669"/>
    <property type="project" value="TreeGrafter"/>
</dbReference>
<evidence type="ECO:0000256" key="6">
    <source>
        <dbReference type="ARBA" id="ARBA00023125"/>
    </source>
</evidence>
<dbReference type="Pfam" id="PF13185">
    <property type="entry name" value="GAF_2"/>
    <property type="match status" value="1"/>
</dbReference>
<dbReference type="STRING" id="869279.SE15_09845"/>
<evidence type="ECO:0000256" key="5">
    <source>
        <dbReference type="ARBA" id="ARBA00023015"/>
    </source>
</evidence>
<evidence type="ECO:0000256" key="3">
    <source>
        <dbReference type="ARBA" id="ARBA00022777"/>
    </source>
</evidence>
<name>A0A0P6XPS8_9CHLR</name>
<feature type="domain" description="Response regulatory" evidence="10">
    <location>
        <begin position="7"/>
        <end position="122"/>
    </location>
</feature>
<evidence type="ECO:0000259" key="10">
    <source>
        <dbReference type="PROSITE" id="PS50110"/>
    </source>
</evidence>
<reference evidence="11 12" key="1">
    <citation type="submission" date="2015-07" db="EMBL/GenBank/DDBJ databases">
        <title>Whole genome sequence of Thermanaerothrix daxensis DSM 23592.</title>
        <authorList>
            <person name="Hemp J."/>
            <person name="Ward L.M."/>
            <person name="Pace L.A."/>
            <person name="Fischer W.W."/>
        </authorList>
    </citation>
    <scope>NUCLEOTIDE SEQUENCE [LARGE SCALE GENOMIC DNA]</scope>
    <source>
        <strain evidence="11 12">GNS-1</strain>
    </source>
</reference>
<evidence type="ECO:0000313" key="12">
    <source>
        <dbReference type="Proteomes" id="UP000050544"/>
    </source>
</evidence>
<dbReference type="InterPro" id="IPR039420">
    <property type="entry name" value="WalR-like"/>
</dbReference>
<evidence type="ECO:0000256" key="7">
    <source>
        <dbReference type="ARBA" id="ARBA00023163"/>
    </source>
</evidence>
<keyword evidence="9" id="KW-0175">Coiled coil</keyword>
<dbReference type="Proteomes" id="UP000050544">
    <property type="component" value="Unassembled WGS sequence"/>
</dbReference>
<dbReference type="Gene3D" id="3.30.450.40">
    <property type="match status" value="1"/>
</dbReference>
<proteinExistence type="predicted"/>
<keyword evidence="1 8" id="KW-0597">Phosphoprotein</keyword>
<accession>A0A0P6XPS8</accession>
<evidence type="ECO:0000256" key="2">
    <source>
        <dbReference type="ARBA" id="ARBA00022679"/>
    </source>
</evidence>
<keyword evidence="6" id="KW-0238">DNA-binding</keyword>
<keyword evidence="2" id="KW-0808">Transferase</keyword>
<dbReference type="InterPro" id="IPR003018">
    <property type="entry name" value="GAF"/>
</dbReference>
<keyword evidence="5" id="KW-0805">Transcription regulation</keyword>
<dbReference type="GO" id="GO:0016301">
    <property type="term" value="F:kinase activity"/>
    <property type="evidence" value="ECO:0007669"/>
    <property type="project" value="UniProtKB-KW"/>
</dbReference>
<feature type="coiled-coil region" evidence="9">
    <location>
        <begin position="128"/>
        <end position="155"/>
    </location>
</feature>
<organism evidence="11 12">
    <name type="scientific">Thermanaerothrix daxensis</name>
    <dbReference type="NCBI Taxonomy" id="869279"/>
    <lineage>
        <taxon>Bacteria</taxon>
        <taxon>Bacillati</taxon>
        <taxon>Chloroflexota</taxon>
        <taxon>Anaerolineae</taxon>
        <taxon>Anaerolineales</taxon>
        <taxon>Anaerolineaceae</taxon>
        <taxon>Thermanaerothrix</taxon>
    </lineage>
</organism>
<dbReference type="GO" id="GO:0032993">
    <property type="term" value="C:protein-DNA complex"/>
    <property type="evidence" value="ECO:0007669"/>
    <property type="project" value="TreeGrafter"/>
</dbReference>
<dbReference type="InterPro" id="IPR011006">
    <property type="entry name" value="CheY-like_superfamily"/>
</dbReference>
<keyword evidence="12" id="KW-1185">Reference proteome</keyword>
<dbReference type="OrthoDB" id="147020at2"/>
<dbReference type="SUPFAM" id="SSF55781">
    <property type="entry name" value="GAF domain-like"/>
    <property type="match status" value="1"/>
</dbReference>
<feature type="modified residue" description="4-aspartylphosphate" evidence="8">
    <location>
        <position position="57"/>
    </location>
</feature>
<evidence type="ECO:0000256" key="9">
    <source>
        <dbReference type="SAM" id="Coils"/>
    </source>
</evidence>
<dbReference type="GO" id="GO:0000976">
    <property type="term" value="F:transcription cis-regulatory region binding"/>
    <property type="evidence" value="ECO:0007669"/>
    <property type="project" value="TreeGrafter"/>
</dbReference>
<evidence type="ECO:0000256" key="8">
    <source>
        <dbReference type="PROSITE-ProRule" id="PRU00169"/>
    </source>
</evidence>
<keyword evidence="7" id="KW-0804">Transcription</keyword>
<dbReference type="AlphaFoldDB" id="A0A0P6XPS8"/>
<dbReference type="Pfam" id="PF00072">
    <property type="entry name" value="Response_reg"/>
    <property type="match status" value="1"/>
</dbReference>
<sequence length="565" mass="63310">MAQPREYLLVVEPDPLICEVVGRQSLEAAGYRVQCVPEVSAAIAKAVQTLPDVILCDLVLEGLSSKDLLVALHAQGLDIPVVLIAPKGAEGDLIQNFRLGAVDYLLWPAREPEVLAVVERVLKQVRERRAREQLAQALQRTNQELQQRLDELNTIFNIARVLTSLTHQGVLFEQLLEQLIKVTRSDLGWVLLKDEGRKTLVLAAGKHLPASLMAQRNHPWEDGVSGLVALSGESLMLAGEPLKRFRISTLGQAALIVPIKASQQVIGIVVLMRKKDAPYQPGQQRLVEAVADFASISLANVRLFRTLEERVRVQQALMENAALRVQVMNQALQQVHLQIREHAEAQNHALEQLTKDPTARWSPTQRQVLTAWRESVERLYLLADLIPTGPEGAPPGSAQPKDFNGLVGEAVRHLNPLAQHRHQEIALAYSTQPLPVEGDETLLRYILHSLLGLVMGLSEDGQIRGRTYLQDEMAHLELECRADLDEDQRRVLQKQPFEGVSTARRRFPEELEADWRLVLQILTQCRGKMWLEFVTPEQLRWHLTFPLVRIQAVSSLSPAKATETS</sequence>
<keyword evidence="4" id="KW-0902">Two-component regulatory system</keyword>
<comment type="caution">
    <text evidence="11">The sequence shown here is derived from an EMBL/GenBank/DDBJ whole genome shotgun (WGS) entry which is preliminary data.</text>
</comment>
<dbReference type="SUPFAM" id="SSF52172">
    <property type="entry name" value="CheY-like"/>
    <property type="match status" value="1"/>
</dbReference>
<dbReference type="GO" id="GO:0000156">
    <property type="term" value="F:phosphorelay response regulator activity"/>
    <property type="evidence" value="ECO:0007669"/>
    <property type="project" value="TreeGrafter"/>
</dbReference>
<protein>
    <recommendedName>
        <fullName evidence="10">Response regulatory domain-containing protein</fullName>
    </recommendedName>
</protein>
<evidence type="ECO:0000256" key="1">
    <source>
        <dbReference type="ARBA" id="ARBA00022553"/>
    </source>
</evidence>
<dbReference type="GO" id="GO:0005829">
    <property type="term" value="C:cytosol"/>
    <property type="evidence" value="ECO:0007669"/>
    <property type="project" value="TreeGrafter"/>
</dbReference>
<dbReference type="PROSITE" id="PS50110">
    <property type="entry name" value="RESPONSE_REGULATORY"/>
    <property type="match status" value="1"/>
</dbReference>
<dbReference type="InterPro" id="IPR001789">
    <property type="entry name" value="Sig_transdc_resp-reg_receiver"/>
</dbReference>